<gene>
    <name evidence="6" type="ORF">IWW36_005689</name>
</gene>
<dbReference type="GO" id="GO:0000049">
    <property type="term" value="F:tRNA binding"/>
    <property type="evidence" value="ECO:0007669"/>
    <property type="project" value="InterPro"/>
</dbReference>
<evidence type="ECO:0000313" key="7">
    <source>
        <dbReference type="Proteomes" id="UP001139887"/>
    </source>
</evidence>
<evidence type="ECO:0000256" key="1">
    <source>
        <dbReference type="ARBA" id="ARBA00022694"/>
    </source>
</evidence>
<evidence type="ECO:0000256" key="5">
    <source>
        <dbReference type="ARBA" id="ARBA00022884"/>
    </source>
</evidence>
<dbReference type="Pfam" id="PF00825">
    <property type="entry name" value="Ribonuclease_P"/>
    <property type="match status" value="1"/>
</dbReference>
<proteinExistence type="predicted"/>
<dbReference type="EMBL" id="JANBUW010001543">
    <property type="protein sequence ID" value="KAJ2843042.1"/>
    <property type="molecule type" value="Genomic_DNA"/>
</dbReference>
<evidence type="ECO:0000256" key="4">
    <source>
        <dbReference type="ARBA" id="ARBA00022801"/>
    </source>
</evidence>
<keyword evidence="4" id="KW-0378">Hydrolase</keyword>
<dbReference type="GO" id="GO:0008033">
    <property type="term" value="P:tRNA processing"/>
    <property type="evidence" value="ECO:0007669"/>
    <property type="project" value="UniProtKB-KW"/>
</dbReference>
<organism evidence="6 7">
    <name type="scientific">Coemansia brasiliensis</name>
    <dbReference type="NCBI Taxonomy" id="2650707"/>
    <lineage>
        <taxon>Eukaryota</taxon>
        <taxon>Fungi</taxon>
        <taxon>Fungi incertae sedis</taxon>
        <taxon>Zoopagomycota</taxon>
        <taxon>Kickxellomycotina</taxon>
        <taxon>Kickxellomycetes</taxon>
        <taxon>Kickxellales</taxon>
        <taxon>Kickxellaceae</taxon>
        <taxon>Coemansia</taxon>
    </lineage>
</organism>
<evidence type="ECO:0000313" key="6">
    <source>
        <dbReference type="EMBL" id="KAJ2843042.1"/>
    </source>
</evidence>
<keyword evidence="3" id="KW-0255">Endonuclease</keyword>
<keyword evidence="7" id="KW-1185">Reference proteome</keyword>
<keyword evidence="2" id="KW-0540">Nuclease</keyword>
<dbReference type="AlphaFoldDB" id="A0A9W8LWE5"/>
<reference evidence="6" key="1">
    <citation type="submission" date="2022-07" db="EMBL/GenBank/DDBJ databases">
        <title>Phylogenomic reconstructions and comparative analyses of Kickxellomycotina fungi.</title>
        <authorList>
            <person name="Reynolds N.K."/>
            <person name="Stajich J.E."/>
            <person name="Barry K."/>
            <person name="Grigoriev I.V."/>
            <person name="Crous P."/>
            <person name="Smith M.E."/>
        </authorList>
    </citation>
    <scope>NUCLEOTIDE SEQUENCE</scope>
    <source>
        <strain evidence="6">NRRL 1566</strain>
    </source>
</reference>
<comment type="caution">
    <text evidence="6">The sequence shown here is derived from an EMBL/GenBank/DDBJ whole genome shotgun (WGS) entry which is preliminary data.</text>
</comment>
<dbReference type="InterPro" id="IPR020568">
    <property type="entry name" value="Ribosomal_Su5_D2-typ_SF"/>
</dbReference>
<dbReference type="InterPro" id="IPR014721">
    <property type="entry name" value="Ribsml_uS5_D2-typ_fold_subgr"/>
</dbReference>
<dbReference type="GO" id="GO:0004526">
    <property type="term" value="F:ribonuclease P activity"/>
    <property type="evidence" value="ECO:0007669"/>
    <property type="project" value="InterPro"/>
</dbReference>
<dbReference type="Proteomes" id="UP001139887">
    <property type="component" value="Unassembled WGS sequence"/>
</dbReference>
<keyword evidence="5" id="KW-0694">RNA-binding</keyword>
<accession>A0A9W8LWE5</accession>
<keyword evidence="1" id="KW-0819">tRNA processing</keyword>
<evidence type="ECO:0000256" key="3">
    <source>
        <dbReference type="ARBA" id="ARBA00022759"/>
    </source>
</evidence>
<sequence>MGTPGPTSSTLSSGVVPYFNDPMIPRGKYFKPRGIERTDPLLMLMLGRHPCVFKHHSEKFTLSACPWNIDEYPRDYNGLRIRDYRVAILASKKHYKSAHKRWRITRLVRTAAMLILPDKGLKRCDYLFHLHEGLLRMDRDELFLQVEGALVDVERRIYRRWSRDGRQKRPVAALGTDAVYSSTDIESGGNEKTKILNVPSRRGKNIYSISEIIEDLQDA</sequence>
<dbReference type="Gene3D" id="3.30.230.10">
    <property type="match status" value="1"/>
</dbReference>
<protein>
    <submittedName>
        <fullName evidence="6">Uncharacterized protein</fullName>
    </submittedName>
</protein>
<dbReference type="SUPFAM" id="SSF54211">
    <property type="entry name" value="Ribosomal protein S5 domain 2-like"/>
    <property type="match status" value="1"/>
</dbReference>
<dbReference type="OrthoDB" id="5524543at2759"/>
<evidence type="ECO:0000256" key="2">
    <source>
        <dbReference type="ARBA" id="ARBA00022722"/>
    </source>
</evidence>
<dbReference type="InterPro" id="IPR000100">
    <property type="entry name" value="RNase_P"/>
</dbReference>
<name>A0A9W8LWE5_9FUNG</name>